<gene>
    <name evidence="1" type="ORF">UFOVP257_181</name>
</gene>
<reference evidence="1" key="1">
    <citation type="submission" date="2020-04" db="EMBL/GenBank/DDBJ databases">
        <authorList>
            <person name="Chiriac C."/>
            <person name="Salcher M."/>
            <person name="Ghai R."/>
            <person name="Kavagutti S V."/>
        </authorList>
    </citation>
    <scope>NUCLEOTIDE SEQUENCE</scope>
</reference>
<name>A0A6J5LGY1_9CAUD</name>
<sequence length="116" mass="12924">MIYISMKKILAAILLATIAAATNAEPRSRQVKYMCGSLEEVKATMEKYGEQLVMASVAPNKLTINILYVNFETQTSSWFVHDLETDEFCMMGIGDNLLIPKDSPLNLGTGLRTVYK</sequence>
<proteinExistence type="predicted"/>
<protein>
    <submittedName>
        <fullName evidence="1">Uncharacterized protein</fullName>
    </submittedName>
</protein>
<evidence type="ECO:0000313" key="1">
    <source>
        <dbReference type="EMBL" id="CAB4133415.1"/>
    </source>
</evidence>
<dbReference type="EMBL" id="LR796274">
    <property type="protein sequence ID" value="CAB4133415.1"/>
    <property type="molecule type" value="Genomic_DNA"/>
</dbReference>
<accession>A0A6J5LGY1</accession>
<organism evidence="1">
    <name type="scientific">uncultured Caudovirales phage</name>
    <dbReference type="NCBI Taxonomy" id="2100421"/>
    <lineage>
        <taxon>Viruses</taxon>
        <taxon>Duplodnaviria</taxon>
        <taxon>Heunggongvirae</taxon>
        <taxon>Uroviricota</taxon>
        <taxon>Caudoviricetes</taxon>
        <taxon>Peduoviridae</taxon>
        <taxon>Maltschvirus</taxon>
        <taxon>Maltschvirus maltsch</taxon>
    </lineage>
</organism>